<dbReference type="eggNOG" id="COG0456">
    <property type="taxonomic scope" value="Bacteria"/>
</dbReference>
<proteinExistence type="predicted"/>
<dbReference type="PROSITE" id="PS51186">
    <property type="entry name" value="GNAT"/>
    <property type="match status" value="1"/>
</dbReference>
<feature type="domain" description="N-acetyltransferase" evidence="3">
    <location>
        <begin position="109"/>
        <end position="246"/>
    </location>
</feature>
<evidence type="ECO:0000259" key="3">
    <source>
        <dbReference type="PROSITE" id="PS51186"/>
    </source>
</evidence>
<gene>
    <name evidence="4" type="ordered locus">RLO149_c001650</name>
</gene>
<dbReference type="Gene3D" id="3.40.630.30">
    <property type="match status" value="1"/>
</dbReference>
<dbReference type="CDD" id="cd04301">
    <property type="entry name" value="NAT_SF"/>
    <property type="match status" value="1"/>
</dbReference>
<evidence type="ECO:0000256" key="2">
    <source>
        <dbReference type="ARBA" id="ARBA00023315"/>
    </source>
</evidence>
<dbReference type="HOGENOM" id="CLU_101363_0_0_5"/>
<dbReference type="RefSeq" id="WP_013960141.1">
    <property type="nucleotide sequence ID" value="NC_015730.1"/>
</dbReference>
<dbReference type="EMBL" id="CP002623">
    <property type="protein sequence ID" value="AEI92197.1"/>
    <property type="molecule type" value="Genomic_DNA"/>
</dbReference>
<keyword evidence="2" id="KW-0012">Acyltransferase</keyword>
<dbReference type="Pfam" id="PF00583">
    <property type="entry name" value="Acetyltransf_1"/>
    <property type="match status" value="1"/>
</dbReference>
<reference evidence="4 5" key="1">
    <citation type="journal article" date="2011" name="BMC Genomics">
        <title>Comparative genome analysis and genome-guided physiological analysis of Roseobacter litoralis.</title>
        <authorList>
            <person name="Kalhoefer D."/>
            <person name="Thole S."/>
            <person name="Voget S."/>
            <person name="Lehmann R."/>
            <person name="Liesegang H."/>
            <person name="Wollher A."/>
            <person name="Daniel R."/>
            <person name="Simon M."/>
            <person name="Brinkhoff T."/>
        </authorList>
    </citation>
    <scope>NUCLEOTIDE SEQUENCE [LARGE SCALE GENOMIC DNA]</scope>
    <source>
        <strain evidence="5">ATCC 49566 / DSM 6996 / JCM 21268 / NBRC 15278 / OCh 149</strain>
    </source>
</reference>
<dbReference type="PANTHER" id="PTHR43877">
    <property type="entry name" value="AMINOALKYLPHOSPHONATE N-ACETYLTRANSFERASE-RELATED-RELATED"/>
    <property type="match status" value="1"/>
</dbReference>
<sequence length="246" mass="26622">MTLTQAQLFAAVDATWPAARYIETAHWLLREGQGGGKRVSAATLRAGISDPDIEAAEAEMKQLGQDALFMLRETDDTLDATLDARGYGLIDPVVILTSPVAALTGQPVPRLAAFTIWEPLAIMAEIWAKGGIGPARLEVMARAKVKTAILARNNQRPAGTGFVAAHGSVAMVHAVEVLPEHRRQGTAQWIMREAAFWARAQQAETMAVLCTKENTAALALYSSLGFEPAAQYHYRHKILTGDLRHG</sequence>
<dbReference type="SUPFAM" id="SSF55729">
    <property type="entry name" value="Acyl-CoA N-acyltransferases (Nat)"/>
    <property type="match status" value="1"/>
</dbReference>
<dbReference type="InterPro" id="IPR050832">
    <property type="entry name" value="Bact_Acetyltransf"/>
</dbReference>
<dbReference type="GO" id="GO:0016747">
    <property type="term" value="F:acyltransferase activity, transferring groups other than amino-acyl groups"/>
    <property type="evidence" value="ECO:0007669"/>
    <property type="project" value="InterPro"/>
</dbReference>
<dbReference type="Proteomes" id="UP000001353">
    <property type="component" value="Chromosome"/>
</dbReference>
<protein>
    <submittedName>
        <fullName evidence="4">Acetyltransferase (GNAT) family-like protein</fullName>
    </submittedName>
</protein>
<evidence type="ECO:0000256" key="1">
    <source>
        <dbReference type="ARBA" id="ARBA00022679"/>
    </source>
</evidence>
<dbReference type="STRING" id="391595.RLO149_c001650"/>
<evidence type="ECO:0000313" key="5">
    <source>
        <dbReference type="Proteomes" id="UP000001353"/>
    </source>
</evidence>
<dbReference type="KEGG" id="rli:RLO149_c001650"/>
<accession>F7ZEW6</accession>
<dbReference type="InterPro" id="IPR016181">
    <property type="entry name" value="Acyl_CoA_acyltransferase"/>
</dbReference>
<dbReference type="AlphaFoldDB" id="F7ZEW6"/>
<keyword evidence="5" id="KW-1185">Reference proteome</keyword>
<keyword evidence="1" id="KW-0808">Transferase</keyword>
<dbReference type="InterPro" id="IPR000182">
    <property type="entry name" value="GNAT_dom"/>
</dbReference>
<organism evidence="4 5">
    <name type="scientific">Roseobacter litoralis (strain ATCC 49566 / DSM 6996 / JCM 21268 / NBRC 15278 / OCh 149)</name>
    <dbReference type="NCBI Taxonomy" id="391595"/>
    <lineage>
        <taxon>Bacteria</taxon>
        <taxon>Pseudomonadati</taxon>
        <taxon>Pseudomonadota</taxon>
        <taxon>Alphaproteobacteria</taxon>
        <taxon>Rhodobacterales</taxon>
        <taxon>Roseobacteraceae</taxon>
        <taxon>Roseobacter</taxon>
    </lineage>
</organism>
<evidence type="ECO:0000313" key="4">
    <source>
        <dbReference type="EMBL" id="AEI92197.1"/>
    </source>
</evidence>
<name>F7ZEW6_ROSLO</name>